<proteinExistence type="predicted"/>
<dbReference type="Proteomes" id="UP001162483">
    <property type="component" value="Unassembled WGS sequence"/>
</dbReference>
<comment type="caution">
    <text evidence="1">The sequence shown here is derived from an EMBL/GenBank/DDBJ whole genome shotgun (WGS) entry which is preliminary data.</text>
</comment>
<evidence type="ECO:0000313" key="1">
    <source>
        <dbReference type="EMBL" id="CAI9558651.1"/>
    </source>
</evidence>
<organism evidence="1 2">
    <name type="scientific">Staurois parvus</name>
    <dbReference type="NCBI Taxonomy" id="386267"/>
    <lineage>
        <taxon>Eukaryota</taxon>
        <taxon>Metazoa</taxon>
        <taxon>Chordata</taxon>
        <taxon>Craniata</taxon>
        <taxon>Vertebrata</taxon>
        <taxon>Euteleostomi</taxon>
        <taxon>Amphibia</taxon>
        <taxon>Batrachia</taxon>
        <taxon>Anura</taxon>
        <taxon>Neobatrachia</taxon>
        <taxon>Ranoidea</taxon>
        <taxon>Ranidae</taxon>
        <taxon>Staurois</taxon>
    </lineage>
</organism>
<gene>
    <name evidence="1" type="ORF">SPARVUS_LOCUS4920620</name>
</gene>
<name>A0ABN9CG67_9NEOB</name>
<protein>
    <submittedName>
        <fullName evidence="1">Uncharacterized protein</fullName>
    </submittedName>
</protein>
<reference evidence="1" key="1">
    <citation type="submission" date="2023-05" db="EMBL/GenBank/DDBJ databases">
        <authorList>
            <person name="Stuckert A."/>
        </authorList>
    </citation>
    <scope>NUCLEOTIDE SEQUENCE</scope>
</reference>
<accession>A0ABN9CG67</accession>
<evidence type="ECO:0000313" key="2">
    <source>
        <dbReference type="Proteomes" id="UP001162483"/>
    </source>
</evidence>
<sequence>MPNADRTLPTALQLPKCSALNFKPHFVSRTSQCRKHLWKPGLSGGRA</sequence>
<keyword evidence="2" id="KW-1185">Reference proteome</keyword>
<dbReference type="EMBL" id="CATNWA010009775">
    <property type="protein sequence ID" value="CAI9558651.1"/>
    <property type="molecule type" value="Genomic_DNA"/>
</dbReference>